<reference evidence="3" key="1">
    <citation type="submission" date="2018-05" db="EMBL/GenBank/DDBJ databases">
        <authorList>
            <person name="Li Y."/>
        </authorList>
    </citation>
    <scope>NUCLEOTIDE SEQUENCE [LARGE SCALE GENOMIC DNA]</scope>
    <source>
        <strain evidence="3">sk1b4</strain>
    </source>
</reference>
<dbReference type="RefSeq" id="WP_109093439.1">
    <property type="nucleotide sequence ID" value="NZ_QETB01000003.1"/>
</dbReference>
<dbReference type="InterPro" id="IPR028349">
    <property type="entry name" value="PafC-like"/>
</dbReference>
<dbReference type="AlphaFoldDB" id="A0A2V1K9K1"/>
<gene>
    <name evidence="2" type="ORF">DD236_05760</name>
</gene>
<dbReference type="PANTHER" id="PTHR34580:SF3">
    <property type="entry name" value="PROTEIN PAFB"/>
    <property type="match status" value="1"/>
</dbReference>
<evidence type="ECO:0000313" key="2">
    <source>
        <dbReference type="EMBL" id="PWF26367.1"/>
    </source>
</evidence>
<dbReference type="Pfam" id="PF25583">
    <property type="entry name" value="WCX"/>
    <property type="match status" value="1"/>
</dbReference>
<dbReference type="Proteomes" id="UP000245283">
    <property type="component" value="Unassembled WGS sequence"/>
</dbReference>
<dbReference type="InterPro" id="IPR057727">
    <property type="entry name" value="WCX_dom"/>
</dbReference>
<proteinExistence type="predicted"/>
<dbReference type="InterPro" id="IPR051534">
    <property type="entry name" value="CBASS_pafABC_assoc_protein"/>
</dbReference>
<name>A0A2V1K9K1_9ACTO</name>
<dbReference type="PROSITE" id="PS52050">
    <property type="entry name" value="WYL"/>
    <property type="match status" value="1"/>
</dbReference>
<protein>
    <recommendedName>
        <fullName evidence="1">WCX domain-containing protein</fullName>
    </recommendedName>
</protein>
<keyword evidence="3" id="KW-1185">Reference proteome</keyword>
<dbReference type="OrthoDB" id="3268390at2"/>
<organism evidence="2 3">
    <name type="scientific">Ancrocorticia populi</name>
    <dbReference type="NCBI Taxonomy" id="2175228"/>
    <lineage>
        <taxon>Bacteria</taxon>
        <taxon>Bacillati</taxon>
        <taxon>Actinomycetota</taxon>
        <taxon>Actinomycetes</taxon>
        <taxon>Actinomycetales</taxon>
        <taxon>Actinomycetaceae</taxon>
        <taxon>Ancrocorticia</taxon>
    </lineage>
</organism>
<evidence type="ECO:0000259" key="1">
    <source>
        <dbReference type="Pfam" id="PF25583"/>
    </source>
</evidence>
<feature type="domain" description="WCX" evidence="1">
    <location>
        <begin position="247"/>
        <end position="318"/>
    </location>
</feature>
<accession>A0A2V1K9K1</accession>
<comment type="caution">
    <text evidence="2">The sequence shown here is derived from an EMBL/GenBank/DDBJ whole genome shotgun (WGS) entry which is preliminary data.</text>
</comment>
<dbReference type="PANTHER" id="PTHR34580">
    <property type="match status" value="1"/>
</dbReference>
<sequence>MANVHKIVRTNAVLTYLASRGSATLREIAEHFGTPWQSALGLLWDASLVDVAGMPIPFDLQLPMRAEASPDSIVRLEDTGAGEVPPLPLGLDEAMVLVALIDQVLEVSAPGDSREALRDVRSKLSEAATNAGFGSAIWPEPEPPISSDTLGTVTRAVAERRMLTIGYHRAGPDLHEQVETVDVIPFGISTGTAPILHAARELAGELTRRTYRLDRIGSAALGEQIPERTWNRARRVPLAEWTPTGQTVTLFVTRQGKWAAETLPGVTYTESDEMLVLSLPVTSEEWLFSLLVQLGDTVVAVDPPEIADHMAKRATQLLKETS</sequence>
<evidence type="ECO:0000313" key="3">
    <source>
        <dbReference type="Proteomes" id="UP000245283"/>
    </source>
</evidence>
<dbReference type="EMBL" id="QETB01000003">
    <property type="protein sequence ID" value="PWF26367.1"/>
    <property type="molecule type" value="Genomic_DNA"/>
</dbReference>
<dbReference type="PIRSF" id="PIRSF016838">
    <property type="entry name" value="PafC"/>
    <property type="match status" value="1"/>
</dbReference>